<feature type="transmembrane region" description="Helical" evidence="1">
    <location>
        <begin position="33"/>
        <end position="52"/>
    </location>
</feature>
<accession>A0A6N6M4K9</accession>
<dbReference type="InterPro" id="IPR005182">
    <property type="entry name" value="YdbS-like_PH"/>
</dbReference>
<evidence type="ECO:0000256" key="1">
    <source>
        <dbReference type="SAM" id="Phobius"/>
    </source>
</evidence>
<dbReference type="EMBL" id="WACR01000005">
    <property type="protein sequence ID" value="KAB1064409.1"/>
    <property type="molecule type" value="Genomic_DNA"/>
</dbReference>
<dbReference type="Pfam" id="PF03703">
    <property type="entry name" value="bPH_2"/>
    <property type="match status" value="1"/>
</dbReference>
<keyword evidence="4" id="KW-1185">Reference proteome</keyword>
<feature type="transmembrane region" description="Helical" evidence="1">
    <location>
        <begin position="58"/>
        <end position="77"/>
    </location>
</feature>
<gene>
    <name evidence="3" type="ORF">F3059_06820</name>
</gene>
<reference evidence="3 4" key="1">
    <citation type="submission" date="2019-09" db="EMBL/GenBank/DDBJ databases">
        <title>Genomes of Cryomorphaceae.</title>
        <authorList>
            <person name="Bowman J.P."/>
        </authorList>
    </citation>
    <scope>NUCLEOTIDE SEQUENCE [LARGE SCALE GENOMIC DNA]</scope>
    <source>
        <strain evidence="3 4">KCTC 52047</strain>
    </source>
</reference>
<dbReference type="PANTHER" id="PTHR34473:SF2">
    <property type="entry name" value="UPF0699 TRANSMEMBRANE PROTEIN YDBT"/>
    <property type="match status" value="1"/>
</dbReference>
<feature type="domain" description="YdbS-like PH" evidence="2">
    <location>
        <begin position="83"/>
        <end position="159"/>
    </location>
</feature>
<dbReference type="RefSeq" id="WP_151167551.1">
    <property type="nucleotide sequence ID" value="NZ_WACR01000005.1"/>
</dbReference>
<dbReference type="Proteomes" id="UP000435357">
    <property type="component" value="Unassembled WGS sequence"/>
</dbReference>
<keyword evidence="1" id="KW-1133">Transmembrane helix</keyword>
<dbReference type="OrthoDB" id="1524472at2"/>
<name>A0A6N6M4K9_9FLAO</name>
<keyword evidence="1" id="KW-0472">Membrane</keyword>
<keyword evidence="1" id="KW-0812">Transmembrane</keyword>
<dbReference type="PANTHER" id="PTHR34473">
    <property type="entry name" value="UPF0699 TRANSMEMBRANE PROTEIN YDBS"/>
    <property type="match status" value="1"/>
</dbReference>
<evidence type="ECO:0000313" key="4">
    <source>
        <dbReference type="Proteomes" id="UP000435357"/>
    </source>
</evidence>
<sequence length="167" mass="19257">MEFTNQNIELSTLPEVEDSDFHGLEKDYLYMRLTAWGIFFFITGLVFSIWSLLGSFTWWHWLAPWAALLTFILFVEIKGFRIKGYSIREKDISYKSGLIFFSMTSIPFNRIQHCEVGQGPLGRAFDLAAVKVYTAGGSSSDIIIRGLQEERAQKLRDYITKLSADYE</sequence>
<protein>
    <submittedName>
        <fullName evidence="3">PH domain-containing protein</fullName>
    </submittedName>
</protein>
<evidence type="ECO:0000259" key="2">
    <source>
        <dbReference type="Pfam" id="PF03703"/>
    </source>
</evidence>
<dbReference type="AlphaFoldDB" id="A0A6N6M4K9"/>
<evidence type="ECO:0000313" key="3">
    <source>
        <dbReference type="EMBL" id="KAB1064409.1"/>
    </source>
</evidence>
<comment type="caution">
    <text evidence="3">The sequence shown here is derived from an EMBL/GenBank/DDBJ whole genome shotgun (WGS) entry which is preliminary data.</text>
</comment>
<organism evidence="3 4">
    <name type="scientific">Salibacter halophilus</name>
    <dbReference type="NCBI Taxonomy" id="1803916"/>
    <lineage>
        <taxon>Bacteria</taxon>
        <taxon>Pseudomonadati</taxon>
        <taxon>Bacteroidota</taxon>
        <taxon>Flavobacteriia</taxon>
        <taxon>Flavobacteriales</taxon>
        <taxon>Salibacteraceae</taxon>
        <taxon>Salibacter</taxon>
    </lineage>
</organism>
<proteinExistence type="predicted"/>